<gene>
    <name evidence="2" type="ORF">GCM10023171_15730</name>
</gene>
<reference evidence="3" key="1">
    <citation type="journal article" date="2019" name="Int. J. Syst. Evol. Microbiol.">
        <title>The Global Catalogue of Microorganisms (GCM) 10K type strain sequencing project: providing services to taxonomists for standard genome sequencing and annotation.</title>
        <authorList>
            <consortium name="The Broad Institute Genomics Platform"/>
            <consortium name="The Broad Institute Genome Sequencing Center for Infectious Disease"/>
            <person name="Wu L."/>
            <person name="Ma J."/>
        </authorList>
    </citation>
    <scope>NUCLEOTIDE SEQUENCE [LARGE SCALE GENOMIC DNA]</scope>
    <source>
        <strain evidence="3">JCM 17839</strain>
    </source>
</reference>
<dbReference type="Proteomes" id="UP001500731">
    <property type="component" value="Unassembled WGS sequence"/>
</dbReference>
<evidence type="ECO:0000313" key="2">
    <source>
        <dbReference type="EMBL" id="GAA4483738.1"/>
    </source>
</evidence>
<organism evidence="2 3">
    <name type="scientific">Microbacterium panaciterrae</name>
    <dbReference type="NCBI Taxonomy" id="985759"/>
    <lineage>
        <taxon>Bacteria</taxon>
        <taxon>Bacillati</taxon>
        <taxon>Actinomycetota</taxon>
        <taxon>Actinomycetes</taxon>
        <taxon>Micrococcales</taxon>
        <taxon>Microbacteriaceae</taxon>
        <taxon>Microbacterium</taxon>
    </lineage>
</organism>
<evidence type="ECO:0000256" key="1">
    <source>
        <dbReference type="SAM" id="MobiDB-lite"/>
    </source>
</evidence>
<comment type="caution">
    <text evidence="2">The sequence shown here is derived from an EMBL/GenBank/DDBJ whole genome shotgun (WGS) entry which is preliminary data.</text>
</comment>
<feature type="region of interest" description="Disordered" evidence="1">
    <location>
        <begin position="1"/>
        <end position="22"/>
    </location>
</feature>
<keyword evidence="3" id="KW-1185">Reference proteome</keyword>
<evidence type="ECO:0000313" key="3">
    <source>
        <dbReference type="Proteomes" id="UP001500731"/>
    </source>
</evidence>
<proteinExistence type="predicted"/>
<dbReference type="SUPFAM" id="SSF54506">
    <property type="entry name" value="Diaminopimelate epimerase-like"/>
    <property type="match status" value="1"/>
</dbReference>
<accession>A0ABP8PBY9</accession>
<name>A0ABP8PBY9_9MICO</name>
<sequence>MMVPPPRSIMPERTAPATGSIRLGTPSGVVTASAIAGPCPFEVREVSLFRTSRILMRGQVAA</sequence>
<protein>
    <submittedName>
        <fullName evidence="2">Uncharacterized protein</fullName>
    </submittedName>
</protein>
<dbReference type="EMBL" id="BAABGP010000009">
    <property type="protein sequence ID" value="GAA4483738.1"/>
    <property type="molecule type" value="Genomic_DNA"/>
</dbReference>